<dbReference type="Proteomes" id="UP001157418">
    <property type="component" value="Unassembled WGS sequence"/>
</dbReference>
<reference evidence="2 3" key="1">
    <citation type="submission" date="2022-01" db="EMBL/GenBank/DDBJ databases">
        <authorList>
            <person name="Xiong W."/>
            <person name="Schranz E."/>
        </authorList>
    </citation>
    <scope>NUCLEOTIDE SEQUENCE [LARGE SCALE GENOMIC DNA]</scope>
</reference>
<accession>A0AAU9NZ07</accession>
<keyword evidence="3" id="KW-1185">Reference proteome</keyword>
<gene>
    <name evidence="2" type="ORF">LVIROSA_LOCUS29171</name>
</gene>
<sequence>MENQSELIIELRSKLSSSENRVKELEAAHAKLASLVSSCICHKTHKGAACVRDKPFMHCNKHCTIFSKDKASGNQAIDLGEEDVAEETKKTSPIDVEGFGNVPMSQGPTASVTSKRKRNKSVEVGSFYLKASKDINEKLEKFGDKLNETINNIGSRENKEACDMSDKVLEEMRYLQNVNIKHCLKAIDIISRDQLRAHLFFQLNEEGKECYIEMIGDGLIA</sequence>
<dbReference type="EMBL" id="CAKMRJ010005412">
    <property type="protein sequence ID" value="CAH1443242.1"/>
    <property type="molecule type" value="Genomic_DNA"/>
</dbReference>
<evidence type="ECO:0000313" key="3">
    <source>
        <dbReference type="Proteomes" id="UP001157418"/>
    </source>
</evidence>
<proteinExistence type="predicted"/>
<evidence type="ECO:0000256" key="1">
    <source>
        <dbReference type="SAM" id="Coils"/>
    </source>
</evidence>
<organism evidence="2 3">
    <name type="scientific">Lactuca virosa</name>
    <dbReference type="NCBI Taxonomy" id="75947"/>
    <lineage>
        <taxon>Eukaryota</taxon>
        <taxon>Viridiplantae</taxon>
        <taxon>Streptophyta</taxon>
        <taxon>Embryophyta</taxon>
        <taxon>Tracheophyta</taxon>
        <taxon>Spermatophyta</taxon>
        <taxon>Magnoliopsida</taxon>
        <taxon>eudicotyledons</taxon>
        <taxon>Gunneridae</taxon>
        <taxon>Pentapetalae</taxon>
        <taxon>asterids</taxon>
        <taxon>campanulids</taxon>
        <taxon>Asterales</taxon>
        <taxon>Asteraceae</taxon>
        <taxon>Cichorioideae</taxon>
        <taxon>Cichorieae</taxon>
        <taxon>Lactucinae</taxon>
        <taxon>Lactuca</taxon>
    </lineage>
</organism>
<evidence type="ECO:0000313" key="2">
    <source>
        <dbReference type="EMBL" id="CAH1443242.1"/>
    </source>
</evidence>
<name>A0AAU9NZ07_9ASTR</name>
<feature type="coiled-coil region" evidence="1">
    <location>
        <begin position="1"/>
        <end position="35"/>
    </location>
</feature>
<dbReference type="AlphaFoldDB" id="A0AAU9NZ07"/>
<dbReference type="PANTHER" id="PTHR46250">
    <property type="entry name" value="MYB/SANT-LIKE DNA-BINDING DOMAIN PROTEIN-RELATED"/>
    <property type="match status" value="1"/>
</dbReference>
<protein>
    <submittedName>
        <fullName evidence="2">Uncharacterized protein</fullName>
    </submittedName>
</protein>
<keyword evidence="1" id="KW-0175">Coiled coil</keyword>
<comment type="caution">
    <text evidence="2">The sequence shown here is derived from an EMBL/GenBank/DDBJ whole genome shotgun (WGS) entry which is preliminary data.</text>
</comment>
<dbReference type="PANTHER" id="PTHR46250:SF17">
    <property type="entry name" value="MYB_SANT-LIKE DOMAIN-CONTAINING PROTEIN"/>
    <property type="match status" value="1"/>
</dbReference>